<protein>
    <submittedName>
        <fullName evidence="1">Uncharacterized protein</fullName>
    </submittedName>
</protein>
<dbReference type="EMBL" id="CM056742">
    <property type="protein sequence ID" value="KAJ8679104.1"/>
    <property type="molecule type" value="Genomic_DNA"/>
</dbReference>
<evidence type="ECO:0000313" key="1">
    <source>
        <dbReference type="EMBL" id="KAJ8679104.1"/>
    </source>
</evidence>
<comment type="caution">
    <text evidence="1">The sequence shown here is derived from an EMBL/GenBank/DDBJ whole genome shotgun (WGS) entry which is preliminary data.</text>
</comment>
<reference evidence="1" key="1">
    <citation type="submission" date="2023-04" db="EMBL/GenBank/DDBJ databases">
        <title>A chromosome-level genome assembly of the parasitoid wasp Eretmocerus hayati.</title>
        <authorList>
            <person name="Zhong Y."/>
            <person name="Liu S."/>
            <person name="Liu Y."/>
        </authorList>
    </citation>
    <scope>NUCLEOTIDE SEQUENCE</scope>
    <source>
        <strain evidence="1">ZJU_SS_LIU_2023</strain>
    </source>
</reference>
<feature type="non-terminal residue" evidence="1">
    <location>
        <position position="1"/>
    </location>
</feature>
<name>A0ACC2P696_9HYME</name>
<keyword evidence="2" id="KW-1185">Reference proteome</keyword>
<sequence length="739" mass="84531">EKLKEAVKSVQNGDPASASTSCQQDLFDKRSDNGGCCAEQNNGKQEHQYEDKMQESNFKKPRIFYGSRTHKQIEQVIREFRKTAYADTPMTILSSREHTCIQPPVKGKTKTQLCHDLLNPIEESTKDNKDEQTPQSREVTRCVFYNRKSPQESMRTPALDSLPSPWDNEDIVEWGRDHKLCPYFAARDMMTEADIIFCPYNYLIDPVVRDSMQLTVDGDVVIIDEAHNIEGICRDVRSADFREDALGEAIDDCQLVSNLTEYRADQQFKPYKIIKDYLTGFRDMINNEYFPDNQEEATSECWTGTAAWQKFEMNKLGGMALMDFEAACNRAIKEFKEIREKIEDKEPDIEDIVENLDKKKKKKKKAAFNVITKRLVEELLMALTCIHSEEFAKDYRCVITRAFYRDAKVKESESDGWISRPTARPLLRCFRFMCMNSAIAFAGIAKPARCVVLASGTLSPVSTFESELGIRFAQKLSANHVVSKDQVYIRGIGKGPKGTPLRATYEFVHTLPFKDDLGALLTQVCESVPHGILCFFSSYTMMTSQRERWEMTGVLSNLSRRKHIVWEPRTNADLDEVMSEFRTMIRHTSDGPNCNGIDGALLFAVFRGKVAEGIDFSDNEARCVLTVGIPFAVQSDPTVKLKREYNDLHRNRGLLSGGEWYVVQAYRALNQALGRCIRHRNDWGAVLLVDQRLVGGQSCDYLPKWVKGMKLETQNFNLPGELKTFVKRQQERDEERART</sequence>
<dbReference type="Proteomes" id="UP001239111">
    <property type="component" value="Chromosome 2"/>
</dbReference>
<accession>A0ACC2P696</accession>
<organism evidence="1 2">
    <name type="scientific">Eretmocerus hayati</name>
    <dbReference type="NCBI Taxonomy" id="131215"/>
    <lineage>
        <taxon>Eukaryota</taxon>
        <taxon>Metazoa</taxon>
        <taxon>Ecdysozoa</taxon>
        <taxon>Arthropoda</taxon>
        <taxon>Hexapoda</taxon>
        <taxon>Insecta</taxon>
        <taxon>Pterygota</taxon>
        <taxon>Neoptera</taxon>
        <taxon>Endopterygota</taxon>
        <taxon>Hymenoptera</taxon>
        <taxon>Apocrita</taxon>
        <taxon>Proctotrupomorpha</taxon>
        <taxon>Chalcidoidea</taxon>
        <taxon>Aphelinidae</taxon>
        <taxon>Aphelininae</taxon>
        <taxon>Eretmocerus</taxon>
    </lineage>
</organism>
<evidence type="ECO:0000313" key="2">
    <source>
        <dbReference type="Proteomes" id="UP001239111"/>
    </source>
</evidence>
<proteinExistence type="predicted"/>
<gene>
    <name evidence="1" type="ORF">QAD02_014891</name>
</gene>